<reference evidence="1 2" key="1">
    <citation type="submission" date="2022-08" db="EMBL/GenBank/DDBJ databases">
        <authorList>
            <person name="Somphong A."/>
            <person name="Phongsopitanun W."/>
        </authorList>
    </citation>
    <scope>NUCLEOTIDE SEQUENCE [LARGE SCALE GENOMIC DNA]</scope>
    <source>
        <strain evidence="1 2">LP11</strain>
    </source>
</reference>
<evidence type="ECO:0000313" key="1">
    <source>
        <dbReference type="EMBL" id="MCS0605116.1"/>
    </source>
</evidence>
<proteinExistence type="predicted"/>
<gene>
    <name evidence="1" type="ORF">NX794_28480</name>
</gene>
<protein>
    <recommendedName>
        <fullName evidence="3">Helix-turn-helix domain-containing protein</fullName>
    </recommendedName>
</protein>
<accession>A0ABT2B9N7</accession>
<dbReference type="EMBL" id="JANUGP010000027">
    <property type="protein sequence ID" value="MCS0605116.1"/>
    <property type="molecule type" value="Genomic_DNA"/>
</dbReference>
<comment type="caution">
    <text evidence="1">The sequence shown here is derived from an EMBL/GenBank/DDBJ whole genome shotgun (WGS) entry which is preliminary data.</text>
</comment>
<evidence type="ECO:0008006" key="3">
    <source>
        <dbReference type="Google" id="ProtNLM"/>
    </source>
</evidence>
<name>A0ABT2B9N7_9ACTN</name>
<organism evidence="1 2">
    <name type="scientific">Streptomyces pyxinicus</name>
    <dbReference type="NCBI Taxonomy" id="2970331"/>
    <lineage>
        <taxon>Bacteria</taxon>
        <taxon>Bacillati</taxon>
        <taxon>Actinomycetota</taxon>
        <taxon>Actinomycetes</taxon>
        <taxon>Kitasatosporales</taxon>
        <taxon>Streptomycetaceae</taxon>
        <taxon>Streptomyces</taxon>
    </lineage>
</organism>
<keyword evidence="2" id="KW-1185">Reference proteome</keyword>
<evidence type="ECO:0000313" key="2">
    <source>
        <dbReference type="Proteomes" id="UP001205612"/>
    </source>
</evidence>
<dbReference type="Proteomes" id="UP001205612">
    <property type="component" value="Unassembled WGS sequence"/>
</dbReference>
<sequence>MKDAFDLLAEYVGEVCGTNLVCYHLDDVQECEVKSHPTYEQLRRRAVDARVKRKSSHLWDSLIAMGRMADLRGDDKWRMIIVDCLVPFLRGHSWNIHRNFYRDLGDVRSDMLEATLTVWQETASGVPPRDVPGLMVKTAVNEAYRRADEHKHESASRDAEILASLEEASLDSTLKAASILHGVNPRDPAVMEQIRGERTGALWQRWGLAETFGQHHADLRAGRRSGLNNATVSATMLARIFVTGGNHYYYTSDMYPKFVDLPAAAEALGIAKTTAYRMVRAGSFPCPPVRMGSAYRVLTQSLMRSMAIPDLVVHADDVENGADHAAGA</sequence>
<dbReference type="RefSeq" id="WP_258782103.1">
    <property type="nucleotide sequence ID" value="NZ_JANUGP010000027.1"/>
</dbReference>